<dbReference type="PANTHER" id="PTHR31646:SF1">
    <property type="entry name" value="ALPHA-1,2-MANNOSYLTRANSFERASE MNN2"/>
    <property type="match status" value="1"/>
</dbReference>
<evidence type="ECO:0000256" key="7">
    <source>
        <dbReference type="ARBA" id="ARBA00022989"/>
    </source>
</evidence>
<protein>
    <recommendedName>
        <fullName evidence="13">Alpha-1,3-mannosyltransferase</fullName>
    </recommendedName>
</protein>
<evidence type="ECO:0000313" key="11">
    <source>
        <dbReference type="EMBL" id="KAG0688615.1"/>
    </source>
</evidence>
<comment type="caution">
    <text evidence="11">The sequence shown here is derived from an EMBL/GenBank/DDBJ whole genome shotgun (WGS) entry which is preliminary data.</text>
</comment>
<dbReference type="InterPro" id="IPR022751">
    <property type="entry name" value="Alpha_mannosyltransferase"/>
</dbReference>
<evidence type="ECO:0000256" key="9">
    <source>
        <dbReference type="ARBA" id="ARBA00023136"/>
    </source>
</evidence>
<sequence length="749" mass="87941">MIGFILRSLRVSRWYRWYTRLERWSKRSLIGRRLNILFTILLIYITYIEWTITYEAFKSGEPIWHVTKYRINNFFNPDRFQDIYLKSNNIALESLSSDNIRTLLRDEYLKGIHESAINYTIYFEELNENVQKSLAGETKLEFSGTDQLAFQQFMQDFGDLTHENSLKFHNPERLITNQGKPVIWEAIFLDDAYTKVSYNYLSKLMEFDDIFLEDLKMKHEIIISSLPSTNCPFYNGSGYVFIGGSTYSWFSLLSIQSLRKTGSTKPIELVIPHKKDVDKMLCEKVLPMYNAKCITFEDIYPKKVLQNLNASGYQLKALAILASSFEKTIYLDSDVFSVENPDKLFDSKLFSKYGMITWPDFWRRTTSPKLYESLGVELKWEPVRFLNDYFTPDEVLYKPDDFKNPKDNINFHDLKGTLPEWSTEAGLLVINKATHFNTLLLALYYNINGPAGYYPLLSQGGAGEGDKETWPLAAHILNQTWWQVNKQPDKTYGTWIKDRNWIVDSSIIQVDPLEDWEGILGLTWTQELWRTEMIYRGGYVYNYDYSFGKEGYTYSEVMGAALNGGMTSFSKDGEKNWKRMYEEDKSVNHYPVPMLSKPSDMFYHVHSPKVDPWNYVLDDLFTDMYGKQMRNFGTVWPRLGWDFETWIWETVRENICGYDENIPSVNGLDREQIKILNTAMRELKCFQGRNFESVCHGEKERLNKRIDWLKKDGENVLKKEGKPQTGWILAGEERDRIEKLIESIWNEGN</sequence>
<keyword evidence="6" id="KW-0735">Signal-anchor</keyword>
<name>A0A9P6WK83_9ASCO</name>
<dbReference type="EMBL" id="PUHW01000137">
    <property type="protein sequence ID" value="KAG0688615.1"/>
    <property type="molecule type" value="Genomic_DNA"/>
</dbReference>
<evidence type="ECO:0000256" key="10">
    <source>
        <dbReference type="SAM" id="Phobius"/>
    </source>
</evidence>
<dbReference type="GO" id="GO:0000139">
    <property type="term" value="C:Golgi membrane"/>
    <property type="evidence" value="ECO:0007669"/>
    <property type="project" value="UniProtKB-SubCell"/>
</dbReference>
<evidence type="ECO:0000256" key="3">
    <source>
        <dbReference type="ARBA" id="ARBA00009105"/>
    </source>
</evidence>
<evidence type="ECO:0000256" key="1">
    <source>
        <dbReference type="ARBA" id="ARBA00004323"/>
    </source>
</evidence>
<reference evidence="11" key="1">
    <citation type="submission" date="2020-11" db="EMBL/GenBank/DDBJ databases">
        <title>Kefir isolates.</title>
        <authorList>
            <person name="Marcisauskas S."/>
            <person name="Kim Y."/>
            <person name="Blasche S."/>
        </authorList>
    </citation>
    <scope>NUCLEOTIDE SEQUENCE</scope>
    <source>
        <strain evidence="11">Olga-1</strain>
    </source>
</reference>
<evidence type="ECO:0000256" key="4">
    <source>
        <dbReference type="ARBA" id="ARBA00022679"/>
    </source>
</evidence>
<keyword evidence="9 10" id="KW-0472">Membrane</keyword>
<feature type="transmembrane region" description="Helical" evidence="10">
    <location>
        <begin position="34"/>
        <end position="52"/>
    </location>
</feature>
<comment type="similarity">
    <text evidence="3">Belongs to the MNN1/MNT family.</text>
</comment>
<keyword evidence="5 10" id="KW-0812">Transmembrane</keyword>
<gene>
    <name evidence="11" type="ORF">C6P40_000749</name>
</gene>
<dbReference type="Gene3D" id="3.90.550.10">
    <property type="entry name" value="Spore Coat Polysaccharide Biosynthesis Protein SpsA, Chain A"/>
    <property type="match status" value="1"/>
</dbReference>
<comment type="pathway">
    <text evidence="2">Protein modification; protein glycosylation.</text>
</comment>
<dbReference type="InterPro" id="IPR029044">
    <property type="entry name" value="Nucleotide-diphossugar_trans"/>
</dbReference>
<keyword evidence="7 10" id="KW-1133">Transmembrane helix</keyword>
<accession>A0A9P6WK83</accession>
<dbReference type="GO" id="GO:0000026">
    <property type="term" value="F:alpha-1,2-mannosyltransferase activity"/>
    <property type="evidence" value="ECO:0007669"/>
    <property type="project" value="TreeGrafter"/>
</dbReference>
<keyword evidence="4" id="KW-0808">Transferase</keyword>
<organism evidence="11 12">
    <name type="scientific">Pichia californica</name>
    <dbReference type="NCBI Taxonomy" id="460514"/>
    <lineage>
        <taxon>Eukaryota</taxon>
        <taxon>Fungi</taxon>
        <taxon>Dikarya</taxon>
        <taxon>Ascomycota</taxon>
        <taxon>Saccharomycotina</taxon>
        <taxon>Pichiomycetes</taxon>
        <taxon>Pichiales</taxon>
        <taxon>Pichiaceae</taxon>
        <taxon>Pichia</taxon>
    </lineage>
</organism>
<dbReference type="AlphaFoldDB" id="A0A9P6WK83"/>
<dbReference type="Pfam" id="PF11051">
    <property type="entry name" value="Mannosyl_trans3"/>
    <property type="match status" value="1"/>
</dbReference>
<evidence type="ECO:0000256" key="5">
    <source>
        <dbReference type="ARBA" id="ARBA00022692"/>
    </source>
</evidence>
<proteinExistence type="inferred from homology"/>
<keyword evidence="12" id="KW-1185">Reference proteome</keyword>
<dbReference type="GO" id="GO:0046354">
    <property type="term" value="P:mannan biosynthetic process"/>
    <property type="evidence" value="ECO:0007669"/>
    <property type="project" value="UniProtKB-ARBA"/>
</dbReference>
<evidence type="ECO:0000256" key="8">
    <source>
        <dbReference type="ARBA" id="ARBA00023034"/>
    </source>
</evidence>
<dbReference type="PANTHER" id="PTHR31646">
    <property type="entry name" value="ALPHA-1,2-MANNOSYLTRANSFERASE MNN2"/>
    <property type="match status" value="1"/>
</dbReference>
<evidence type="ECO:0000256" key="2">
    <source>
        <dbReference type="ARBA" id="ARBA00004922"/>
    </source>
</evidence>
<keyword evidence="8" id="KW-0333">Golgi apparatus</keyword>
<evidence type="ECO:0000256" key="6">
    <source>
        <dbReference type="ARBA" id="ARBA00022968"/>
    </source>
</evidence>
<dbReference type="SUPFAM" id="SSF53448">
    <property type="entry name" value="Nucleotide-diphospho-sugar transferases"/>
    <property type="match status" value="1"/>
</dbReference>
<comment type="subcellular location">
    <subcellularLocation>
        <location evidence="1">Golgi apparatus membrane</location>
        <topology evidence="1">Single-pass type II membrane protein</topology>
    </subcellularLocation>
</comment>
<dbReference type="Proteomes" id="UP000697127">
    <property type="component" value="Unassembled WGS sequence"/>
</dbReference>
<evidence type="ECO:0008006" key="13">
    <source>
        <dbReference type="Google" id="ProtNLM"/>
    </source>
</evidence>
<dbReference type="OrthoDB" id="430354at2759"/>
<evidence type="ECO:0000313" key="12">
    <source>
        <dbReference type="Proteomes" id="UP000697127"/>
    </source>
</evidence>